<dbReference type="GO" id="GO:0020037">
    <property type="term" value="F:heme binding"/>
    <property type="evidence" value="ECO:0007669"/>
    <property type="project" value="InterPro"/>
</dbReference>
<proteinExistence type="inferred from homology"/>
<keyword evidence="5 13" id="KW-0349">Heme</keyword>
<dbReference type="PRINTS" id="PR00385">
    <property type="entry name" value="P450"/>
</dbReference>
<keyword evidence="6 13" id="KW-0479">Metal-binding</keyword>
<dbReference type="GO" id="GO:0016705">
    <property type="term" value="F:oxidoreductase activity, acting on paired donors, with incorporation or reduction of molecular oxygen"/>
    <property type="evidence" value="ECO:0007669"/>
    <property type="project" value="InterPro"/>
</dbReference>
<dbReference type="InterPro" id="IPR002401">
    <property type="entry name" value="Cyt_P450_E_grp-I"/>
</dbReference>
<evidence type="ECO:0000256" key="3">
    <source>
        <dbReference type="ARBA" id="ARBA00004406"/>
    </source>
</evidence>
<keyword evidence="9 14" id="KW-0560">Oxidoreductase</keyword>
<dbReference type="Proteomes" id="UP000440578">
    <property type="component" value="Unassembled WGS sequence"/>
</dbReference>
<comment type="subcellular location">
    <subcellularLocation>
        <location evidence="3">Endoplasmic reticulum membrane</location>
        <topology evidence="3">Peripheral membrane protein</topology>
    </subcellularLocation>
    <subcellularLocation>
        <location evidence="2">Microsome membrane</location>
        <topology evidence="2">Peripheral membrane protein</topology>
    </subcellularLocation>
</comment>
<dbReference type="Pfam" id="PF00067">
    <property type="entry name" value="p450"/>
    <property type="match status" value="1"/>
</dbReference>
<dbReference type="EMBL" id="VIIS01000753">
    <property type="protein sequence ID" value="KAF0305393.1"/>
    <property type="molecule type" value="Genomic_DNA"/>
</dbReference>
<keyword evidence="10 13" id="KW-0408">Iron</keyword>
<dbReference type="InterPro" id="IPR050476">
    <property type="entry name" value="Insect_CytP450_Detox"/>
</dbReference>
<evidence type="ECO:0000256" key="15">
    <source>
        <dbReference type="SAM" id="Phobius"/>
    </source>
</evidence>
<evidence type="ECO:0000256" key="10">
    <source>
        <dbReference type="ARBA" id="ARBA00023004"/>
    </source>
</evidence>
<evidence type="ECO:0000313" key="16">
    <source>
        <dbReference type="EMBL" id="KAF0305393.1"/>
    </source>
</evidence>
<dbReference type="InterPro" id="IPR017972">
    <property type="entry name" value="Cyt_P450_CS"/>
</dbReference>
<dbReference type="PANTHER" id="PTHR24292:SF54">
    <property type="entry name" value="CYP9F3-RELATED"/>
    <property type="match status" value="1"/>
</dbReference>
<feature type="transmembrane region" description="Helical" evidence="15">
    <location>
        <begin position="305"/>
        <end position="328"/>
    </location>
</feature>
<keyword evidence="11 14" id="KW-0503">Monooxygenase</keyword>
<comment type="caution">
    <text evidence="16">The sequence shown here is derived from an EMBL/GenBank/DDBJ whole genome shotgun (WGS) entry which is preliminary data.</text>
</comment>
<evidence type="ECO:0000256" key="11">
    <source>
        <dbReference type="ARBA" id="ARBA00023033"/>
    </source>
</evidence>
<protein>
    <submittedName>
        <fullName evidence="16">Cytochrome P450 9e2</fullName>
    </submittedName>
</protein>
<keyword evidence="15" id="KW-0812">Transmembrane</keyword>
<evidence type="ECO:0000256" key="13">
    <source>
        <dbReference type="PIRSR" id="PIRSR602401-1"/>
    </source>
</evidence>
<dbReference type="PANTHER" id="PTHR24292">
    <property type="entry name" value="CYTOCHROME P450"/>
    <property type="match status" value="1"/>
</dbReference>
<evidence type="ECO:0000256" key="8">
    <source>
        <dbReference type="ARBA" id="ARBA00022848"/>
    </source>
</evidence>
<evidence type="ECO:0000313" key="17">
    <source>
        <dbReference type="Proteomes" id="UP000440578"/>
    </source>
</evidence>
<evidence type="ECO:0000256" key="4">
    <source>
        <dbReference type="ARBA" id="ARBA00010617"/>
    </source>
</evidence>
<dbReference type="SUPFAM" id="SSF48264">
    <property type="entry name" value="Cytochrome P450"/>
    <property type="match status" value="1"/>
</dbReference>
<keyword evidence="17" id="KW-1185">Reference proteome</keyword>
<dbReference type="FunFam" id="1.10.630.10:FF:000042">
    <property type="entry name" value="Cytochrome P450"/>
    <property type="match status" value="1"/>
</dbReference>
<evidence type="ECO:0000256" key="12">
    <source>
        <dbReference type="ARBA" id="ARBA00023136"/>
    </source>
</evidence>
<evidence type="ECO:0000256" key="5">
    <source>
        <dbReference type="ARBA" id="ARBA00022617"/>
    </source>
</evidence>
<evidence type="ECO:0000256" key="1">
    <source>
        <dbReference type="ARBA" id="ARBA00001971"/>
    </source>
</evidence>
<feature type="binding site" description="axial binding residue" evidence="13">
    <location>
        <position position="450"/>
    </location>
    <ligand>
        <name>heme</name>
        <dbReference type="ChEBI" id="CHEBI:30413"/>
    </ligand>
    <ligandPart>
        <name>Fe</name>
        <dbReference type="ChEBI" id="CHEBI:18248"/>
    </ligandPart>
</feature>
<sequence>MLGWLLTAPLAVLSWLFSPVPLTVIVLLCAWIYRAATKNFDFWKSRGVPGPAPCFPWGNETGPPLSKPLYEVETWLYREHGGNKYCGFFEMHRPVLFVGDPDLIRSITIKDFEYFTDHSDQGIAEDLKGALIALKGAKWKESRAVLTPAFSSSKLKGMHQLVLDNTQNLTKYVMEDMDKKGEVDIRDMFARYTMDNIASCAFGVKSNSFDDSKSRFATEASNLFQISFWGIVRFMAETVFPKPLLKWLPDPQQKAIDFFTDVVNKTIDYRDKHPTSSRDFLQLMMDTKDKEGNRILTSKSIMAQAVLFFIGGFDTTASLLTFAAYSLATHPEIQERVQEETDEALSKHGALTYDAVHEMPYLDQVLAETLRLYPPFSRTERVATKDYTLPGTDIRLPAGTAVQMSPFAIQRDPNNYPDPLRFDPDRFLPEEKERRHPCVYLPFGSGPRVCIATRFALFEAKVALVALLKEATLKPTSTTPPPPAPLDKKSFILSPEGQKLPLLVVPRSKTG</sequence>
<dbReference type="AlphaFoldDB" id="A0A6A4WH75"/>
<evidence type="ECO:0000256" key="7">
    <source>
        <dbReference type="ARBA" id="ARBA00022824"/>
    </source>
</evidence>
<dbReference type="Gene3D" id="1.10.630.10">
    <property type="entry name" value="Cytochrome P450"/>
    <property type="match status" value="1"/>
</dbReference>
<feature type="transmembrane region" description="Helical" evidence="15">
    <location>
        <begin position="12"/>
        <end position="33"/>
    </location>
</feature>
<keyword evidence="12 15" id="KW-0472">Membrane</keyword>
<keyword evidence="8" id="KW-0492">Microsome</keyword>
<accession>A0A6A4WH75</accession>
<comment type="similarity">
    <text evidence="4 14">Belongs to the cytochrome P450 family.</text>
</comment>
<dbReference type="GO" id="GO:0005506">
    <property type="term" value="F:iron ion binding"/>
    <property type="evidence" value="ECO:0007669"/>
    <property type="project" value="InterPro"/>
</dbReference>
<organism evidence="16 17">
    <name type="scientific">Amphibalanus amphitrite</name>
    <name type="common">Striped barnacle</name>
    <name type="synonym">Balanus amphitrite</name>
    <dbReference type="NCBI Taxonomy" id="1232801"/>
    <lineage>
        <taxon>Eukaryota</taxon>
        <taxon>Metazoa</taxon>
        <taxon>Ecdysozoa</taxon>
        <taxon>Arthropoda</taxon>
        <taxon>Crustacea</taxon>
        <taxon>Multicrustacea</taxon>
        <taxon>Cirripedia</taxon>
        <taxon>Thoracica</taxon>
        <taxon>Thoracicalcarea</taxon>
        <taxon>Balanomorpha</taxon>
        <taxon>Balanoidea</taxon>
        <taxon>Balanidae</taxon>
        <taxon>Amphibalaninae</taxon>
        <taxon>Amphibalanus</taxon>
    </lineage>
</organism>
<comment type="cofactor">
    <cofactor evidence="1 13">
        <name>heme</name>
        <dbReference type="ChEBI" id="CHEBI:30413"/>
    </cofactor>
</comment>
<name>A0A6A4WH75_AMPAM</name>
<dbReference type="PROSITE" id="PS00086">
    <property type="entry name" value="CYTOCHROME_P450"/>
    <property type="match status" value="1"/>
</dbReference>
<dbReference type="InterPro" id="IPR036396">
    <property type="entry name" value="Cyt_P450_sf"/>
</dbReference>
<dbReference type="GO" id="GO:0004497">
    <property type="term" value="F:monooxygenase activity"/>
    <property type="evidence" value="ECO:0007669"/>
    <property type="project" value="UniProtKB-KW"/>
</dbReference>
<evidence type="ECO:0000256" key="14">
    <source>
        <dbReference type="RuleBase" id="RU000461"/>
    </source>
</evidence>
<keyword evidence="7" id="KW-0256">Endoplasmic reticulum</keyword>
<evidence type="ECO:0000256" key="9">
    <source>
        <dbReference type="ARBA" id="ARBA00023002"/>
    </source>
</evidence>
<gene>
    <name evidence="16" type="primary">CYP9E2_3</name>
    <name evidence="16" type="ORF">FJT64_022931</name>
</gene>
<keyword evidence="15" id="KW-1133">Transmembrane helix</keyword>
<evidence type="ECO:0000256" key="6">
    <source>
        <dbReference type="ARBA" id="ARBA00022723"/>
    </source>
</evidence>
<dbReference type="CDD" id="cd11056">
    <property type="entry name" value="CYP6-like"/>
    <property type="match status" value="1"/>
</dbReference>
<dbReference type="OrthoDB" id="2789670at2759"/>
<dbReference type="PRINTS" id="PR00463">
    <property type="entry name" value="EP450I"/>
</dbReference>
<dbReference type="GO" id="GO:0005789">
    <property type="term" value="C:endoplasmic reticulum membrane"/>
    <property type="evidence" value="ECO:0007669"/>
    <property type="project" value="UniProtKB-SubCell"/>
</dbReference>
<dbReference type="InterPro" id="IPR001128">
    <property type="entry name" value="Cyt_P450"/>
</dbReference>
<evidence type="ECO:0000256" key="2">
    <source>
        <dbReference type="ARBA" id="ARBA00004174"/>
    </source>
</evidence>
<reference evidence="16 17" key="1">
    <citation type="submission" date="2019-07" db="EMBL/GenBank/DDBJ databases">
        <title>Draft genome assembly of a fouling barnacle, Amphibalanus amphitrite (Darwin, 1854): The first reference genome for Thecostraca.</title>
        <authorList>
            <person name="Kim W."/>
        </authorList>
    </citation>
    <scope>NUCLEOTIDE SEQUENCE [LARGE SCALE GENOMIC DNA]</scope>
    <source>
        <strain evidence="16">SNU_AA5</strain>
        <tissue evidence="16">Soma without cirri and trophi</tissue>
    </source>
</reference>